<proteinExistence type="inferred from homology"/>
<dbReference type="InterPro" id="IPR034660">
    <property type="entry name" value="DinB/YfiT-like"/>
</dbReference>
<dbReference type="AlphaFoldDB" id="F5XXG2"/>
<dbReference type="STRING" id="365046.Rta_31860"/>
<dbReference type="RefSeq" id="WP_013902528.1">
    <property type="nucleotide sequence ID" value="NC_015677.1"/>
</dbReference>
<evidence type="ECO:0000256" key="2">
    <source>
        <dbReference type="ARBA" id="ARBA00022723"/>
    </source>
</evidence>
<evidence type="ECO:0000313" key="5">
    <source>
        <dbReference type="Proteomes" id="UP000008385"/>
    </source>
</evidence>
<reference evidence="4 5" key="2">
    <citation type="journal article" date="2011" name="PLoS ONE">
        <title>The Cyst-Dividing Bacterium Ramlibacter tataouinensis TTB310 Genome Reveals a Well-Stocked Toolbox for Adaptation to a Desert Environment.</title>
        <authorList>
            <person name="De Luca G."/>
            <person name="Barakat M."/>
            <person name="Ortet P."/>
            <person name="Fochesato S."/>
            <person name="Jourlin-Castelli C."/>
            <person name="Ansaldi M."/>
            <person name="Py B."/>
            <person name="Fichant G."/>
            <person name="Coutinho P.M."/>
            <person name="Voulhoux R."/>
            <person name="Bastien O."/>
            <person name="Marechal E."/>
            <person name="Henrissat B."/>
            <person name="Quentin Y."/>
            <person name="Noirot P."/>
            <person name="Filloux A."/>
            <person name="Mejean V."/>
            <person name="Dubow M.S."/>
            <person name="Barras F."/>
            <person name="Barbe V."/>
            <person name="Weissenbach J."/>
            <person name="Mihalcescu I."/>
            <person name="Vermeglio A."/>
            <person name="Achouak W."/>
            <person name="Heulin T."/>
        </authorList>
    </citation>
    <scope>NUCLEOTIDE SEQUENCE [LARGE SCALE GENOMIC DNA]</scope>
    <source>
        <strain evidence="5">ATCC BAA-407 / DSM 14655 / LMG 21543 / TTB310</strain>
    </source>
</reference>
<dbReference type="GO" id="GO:0046872">
    <property type="term" value="F:metal ion binding"/>
    <property type="evidence" value="ECO:0007669"/>
    <property type="project" value="UniProtKB-KW"/>
</dbReference>
<dbReference type="HOGENOM" id="CLU_101283_2_0_4"/>
<keyword evidence="5" id="KW-1185">Reference proteome</keyword>
<dbReference type="EMBL" id="CP000245">
    <property type="protein sequence ID" value="AEG94297.1"/>
    <property type="molecule type" value="Genomic_DNA"/>
</dbReference>
<reference evidence="5" key="1">
    <citation type="submission" date="2006-01" db="EMBL/GenBank/DDBJ databases">
        <title>Genome of the cyst-dividing bacterium Ramlibacter tataouinensis.</title>
        <authorList>
            <person name="Barakat M."/>
            <person name="Ortet P."/>
            <person name="De Luca G."/>
            <person name="Jourlin-Castelli C."/>
            <person name="Ansaldi M."/>
            <person name="Py B."/>
            <person name="Fichant G."/>
            <person name="Coutinho P."/>
            <person name="Voulhoux R."/>
            <person name="Bastien O."/>
            <person name="Roy S."/>
            <person name="Marechal E."/>
            <person name="Henrissat B."/>
            <person name="Quentin Y."/>
            <person name="Noirot P."/>
            <person name="Filloux A."/>
            <person name="Mejean V."/>
            <person name="DuBow M."/>
            <person name="Barras F."/>
            <person name="Heulin T."/>
        </authorList>
    </citation>
    <scope>NUCLEOTIDE SEQUENCE [LARGE SCALE GENOMIC DNA]</scope>
    <source>
        <strain evidence="5">ATCC BAA-407 / DSM 14655 / LMG 21543 / TTB310</strain>
    </source>
</reference>
<dbReference type="OrthoDB" id="9807509at2"/>
<dbReference type="InterPro" id="IPR007837">
    <property type="entry name" value="DinB"/>
</dbReference>
<protein>
    <recommendedName>
        <fullName evidence="6">Damage-inducible protein DinB</fullName>
    </recommendedName>
</protein>
<keyword evidence="2 3" id="KW-0479">Metal-binding</keyword>
<dbReference type="SUPFAM" id="SSF109854">
    <property type="entry name" value="DinB/YfiT-like putative metalloenzymes"/>
    <property type="match status" value="1"/>
</dbReference>
<dbReference type="PANTHER" id="PTHR37302">
    <property type="entry name" value="SLR1116 PROTEIN"/>
    <property type="match status" value="1"/>
</dbReference>
<dbReference type="KEGG" id="rta:Rta_31860"/>
<feature type="binding site" evidence="3">
    <location>
        <position position="135"/>
    </location>
    <ligand>
        <name>a divalent metal cation</name>
        <dbReference type="ChEBI" id="CHEBI:60240"/>
    </ligand>
</feature>
<evidence type="ECO:0000256" key="1">
    <source>
        <dbReference type="ARBA" id="ARBA00008635"/>
    </source>
</evidence>
<evidence type="ECO:0000256" key="3">
    <source>
        <dbReference type="PIRSR" id="PIRSR607837-1"/>
    </source>
</evidence>
<name>F5XXG2_RAMTT</name>
<dbReference type="eggNOG" id="COG2318">
    <property type="taxonomic scope" value="Bacteria"/>
</dbReference>
<dbReference type="Proteomes" id="UP000008385">
    <property type="component" value="Chromosome"/>
</dbReference>
<gene>
    <name evidence="4" type="ordered locus">Rta_31860</name>
</gene>
<sequence length="169" mass="18702">MSADAEHLRRLMHYSAWANNVLYAALSGVDESVLARPRPGRPAGAIGVLGHIYVVGMIWKAHLTRQAHGLRTRSLEAPPPLSTLQAWQADLDQWYLQFASNLPADWRSTSIGFHFVDGGTGSMTAEEMLLHVANHGTYHRGYVADMLYEAGLKPPTMDLPVFIREAAPR</sequence>
<dbReference type="PANTHER" id="PTHR37302:SF1">
    <property type="entry name" value="PROTEIN DINB"/>
    <property type="match status" value="1"/>
</dbReference>
<accession>F5XXG2</accession>
<dbReference type="Gene3D" id="1.20.120.450">
    <property type="entry name" value="dinb family like domain"/>
    <property type="match status" value="1"/>
</dbReference>
<organism evidence="4 5">
    <name type="scientific">Ramlibacter tataouinensis (strain ATCC BAA-407 / DSM 14655 / LMG 21543 / TTB310)</name>
    <dbReference type="NCBI Taxonomy" id="365046"/>
    <lineage>
        <taxon>Bacteria</taxon>
        <taxon>Pseudomonadati</taxon>
        <taxon>Pseudomonadota</taxon>
        <taxon>Betaproteobacteria</taxon>
        <taxon>Burkholderiales</taxon>
        <taxon>Comamonadaceae</taxon>
        <taxon>Ramlibacter</taxon>
    </lineage>
</organism>
<feature type="binding site" evidence="3">
    <location>
        <position position="51"/>
    </location>
    <ligand>
        <name>a divalent metal cation</name>
        <dbReference type="ChEBI" id="CHEBI:60240"/>
    </ligand>
</feature>
<comment type="similarity">
    <text evidence="1">Belongs to the DinB family.</text>
</comment>
<evidence type="ECO:0000313" key="4">
    <source>
        <dbReference type="EMBL" id="AEG94297.1"/>
    </source>
</evidence>
<feature type="binding site" evidence="3">
    <location>
        <position position="139"/>
    </location>
    <ligand>
        <name>a divalent metal cation</name>
        <dbReference type="ChEBI" id="CHEBI:60240"/>
    </ligand>
</feature>
<evidence type="ECO:0008006" key="6">
    <source>
        <dbReference type="Google" id="ProtNLM"/>
    </source>
</evidence>
<dbReference type="Pfam" id="PF05163">
    <property type="entry name" value="DinB"/>
    <property type="match status" value="1"/>
</dbReference>